<accession>A0AA36DEH2</accession>
<keyword evidence="5 6" id="KW-0539">Nucleus</keyword>
<dbReference type="InterPro" id="IPR009057">
    <property type="entry name" value="Homeodomain-like_sf"/>
</dbReference>
<feature type="compositionally biased region" description="Basic and acidic residues" evidence="7">
    <location>
        <begin position="218"/>
        <end position="229"/>
    </location>
</feature>
<dbReference type="SUPFAM" id="SSF46689">
    <property type="entry name" value="Homeodomain-like"/>
    <property type="match status" value="1"/>
</dbReference>
<dbReference type="AlphaFoldDB" id="A0AA36DEH2"/>
<keyword evidence="10" id="KW-1185">Reference proteome</keyword>
<keyword evidence="4 6" id="KW-0371">Homeobox</keyword>
<dbReference type="InterPro" id="IPR017970">
    <property type="entry name" value="Homeobox_CS"/>
</dbReference>
<feature type="region of interest" description="Disordered" evidence="7">
    <location>
        <begin position="124"/>
        <end position="205"/>
    </location>
</feature>
<feature type="DNA-binding region" description="Homeobox" evidence="6">
    <location>
        <begin position="65"/>
        <end position="127"/>
    </location>
</feature>
<comment type="subcellular location">
    <subcellularLocation>
        <location evidence="1 6">Nucleus</location>
    </subcellularLocation>
</comment>
<feature type="compositionally biased region" description="Polar residues" evidence="7">
    <location>
        <begin position="1"/>
        <end position="19"/>
    </location>
</feature>
<feature type="region of interest" description="Disordered" evidence="7">
    <location>
        <begin position="1"/>
        <end position="24"/>
    </location>
</feature>
<dbReference type="SMART" id="SM00389">
    <property type="entry name" value="HOX"/>
    <property type="match status" value="1"/>
</dbReference>
<dbReference type="GO" id="GO:0005634">
    <property type="term" value="C:nucleus"/>
    <property type="evidence" value="ECO:0007669"/>
    <property type="project" value="UniProtKB-SubCell"/>
</dbReference>
<evidence type="ECO:0000256" key="7">
    <source>
        <dbReference type="SAM" id="MobiDB-lite"/>
    </source>
</evidence>
<evidence type="ECO:0000256" key="5">
    <source>
        <dbReference type="ARBA" id="ARBA00023242"/>
    </source>
</evidence>
<feature type="region of interest" description="Disordered" evidence="7">
    <location>
        <begin position="218"/>
        <end position="250"/>
    </location>
</feature>
<keyword evidence="3 6" id="KW-0238">DNA-binding</keyword>
<feature type="domain" description="Homeobox" evidence="8">
    <location>
        <begin position="63"/>
        <end position="126"/>
    </location>
</feature>
<sequence>MAFPFNPNQLLGASQSPSTPIKDRQDVGDTVRYLAANGPLFQLQGLGDGDMGMFVNGMYPGYGMNGERRKNATRETTAPLKAWLHEHKKNPYPSKQEKVILAVVTKMSMTQVSTWFANARRRLKKEHKNEWDPRCRPSDEDGRDDDHDDDLNEIDVNERPSSSTSDISNSENRKRPNDSESNNNSNRDARTPQSPNHDGPTPKKSKIWSIADIQAKKEDPEVVDARAAEEHDDQDGPGASRKPKLEPEMGNQFGPMYAFQQMMMQMMQRGAAAGPPAQMMPPQFGRPMPGLPGFPLLNPMFLLQQQAMAAAAAAAAQQQASPQQTNVAQLNVLAFFPSTNAL</sequence>
<evidence type="ECO:0000256" key="4">
    <source>
        <dbReference type="ARBA" id="ARBA00023155"/>
    </source>
</evidence>
<dbReference type="FunFam" id="1.10.10.60:FF:000003">
    <property type="entry name" value="Iroquois-class homeobox protein IRX"/>
    <property type="match status" value="1"/>
</dbReference>
<gene>
    <name evidence="9" type="ORF">MSPICULIGERA_LOCUS23237</name>
</gene>
<name>A0AA36DEH2_9BILA</name>
<evidence type="ECO:0000256" key="6">
    <source>
        <dbReference type="PROSITE-ProRule" id="PRU00108"/>
    </source>
</evidence>
<evidence type="ECO:0000313" key="10">
    <source>
        <dbReference type="Proteomes" id="UP001177023"/>
    </source>
</evidence>
<dbReference type="PROSITE" id="PS00027">
    <property type="entry name" value="HOMEOBOX_1"/>
    <property type="match status" value="1"/>
</dbReference>
<reference evidence="9" key="1">
    <citation type="submission" date="2023-06" db="EMBL/GenBank/DDBJ databases">
        <authorList>
            <person name="Delattre M."/>
        </authorList>
    </citation>
    <scope>NUCLEOTIDE SEQUENCE</scope>
    <source>
        <strain evidence="9">AF72</strain>
    </source>
</reference>
<dbReference type="PROSITE" id="PS50071">
    <property type="entry name" value="HOMEOBOX_2"/>
    <property type="match status" value="1"/>
</dbReference>
<evidence type="ECO:0000256" key="3">
    <source>
        <dbReference type="ARBA" id="ARBA00023125"/>
    </source>
</evidence>
<dbReference type="GO" id="GO:0030182">
    <property type="term" value="P:neuron differentiation"/>
    <property type="evidence" value="ECO:0007669"/>
    <property type="project" value="TreeGrafter"/>
</dbReference>
<dbReference type="GO" id="GO:0048468">
    <property type="term" value="P:cell development"/>
    <property type="evidence" value="ECO:0007669"/>
    <property type="project" value="TreeGrafter"/>
</dbReference>
<dbReference type="Proteomes" id="UP001177023">
    <property type="component" value="Unassembled WGS sequence"/>
</dbReference>
<dbReference type="EMBL" id="CATQJA010002703">
    <property type="protein sequence ID" value="CAJ0585206.1"/>
    <property type="molecule type" value="Genomic_DNA"/>
</dbReference>
<dbReference type="CDD" id="cd00086">
    <property type="entry name" value="homeodomain"/>
    <property type="match status" value="1"/>
</dbReference>
<evidence type="ECO:0000256" key="1">
    <source>
        <dbReference type="ARBA" id="ARBA00004123"/>
    </source>
</evidence>
<dbReference type="Gene3D" id="1.10.10.60">
    <property type="entry name" value="Homeodomain-like"/>
    <property type="match status" value="1"/>
</dbReference>
<evidence type="ECO:0000256" key="2">
    <source>
        <dbReference type="ARBA" id="ARBA00008446"/>
    </source>
</evidence>
<dbReference type="GO" id="GO:0000978">
    <property type="term" value="F:RNA polymerase II cis-regulatory region sequence-specific DNA binding"/>
    <property type="evidence" value="ECO:0007669"/>
    <property type="project" value="TreeGrafter"/>
</dbReference>
<feature type="compositionally biased region" description="Basic and acidic residues" evidence="7">
    <location>
        <begin position="127"/>
        <end position="140"/>
    </location>
</feature>
<dbReference type="InterPro" id="IPR008422">
    <property type="entry name" value="KN_HD"/>
</dbReference>
<proteinExistence type="inferred from homology"/>
<feature type="compositionally biased region" description="Low complexity" evidence="7">
    <location>
        <begin position="161"/>
        <end position="170"/>
    </location>
</feature>
<dbReference type="GO" id="GO:0000981">
    <property type="term" value="F:DNA-binding transcription factor activity, RNA polymerase II-specific"/>
    <property type="evidence" value="ECO:0007669"/>
    <property type="project" value="InterPro"/>
</dbReference>
<organism evidence="9 10">
    <name type="scientific">Mesorhabditis spiculigera</name>
    <dbReference type="NCBI Taxonomy" id="96644"/>
    <lineage>
        <taxon>Eukaryota</taxon>
        <taxon>Metazoa</taxon>
        <taxon>Ecdysozoa</taxon>
        <taxon>Nematoda</taxon>
        <taxon>Chromadorea</taxon>
        <taxon>Rhabditida</taxon>
        <taxon>Rhabditina</taxon>
        <taxon>Rhabditomorpha</taxon>
        <taxon>Rhabditoidea</taxon>
        <taxon>Rhabditidae</taxon>
        <taxon>Mesorhabditinae</taxon>
        <taxon>Mesorhabditis</taxon>
    </lineage>
</organism>
<feature type="compositionally biased region" description="Acidic residues" evidence="7">
    <location>
        <begin position="141"/>
        <end position="155"/>
    </location>
</feature>
<evidence type="ECO:0000313" key="9">
    <source>
        <dbReference type="EMBL" id="CAJ0585206.1"/>
    </source>
</evidence>
<dbReference type="Pfam" id="PF05920">
    <property type="entry name" value="Homeobox_KN"/>
    <property type="match status" value="1"/>
</dbReference>
<comment type="caution">
    <text evidence="9">The sequence shown here is derived from an EMBL/GenBank/DDBJ whole genome shotgun (WGS) entry which is preliminary data.</text>
</comment>
<comment type="similarity">
    <text evidence="2">Belongs to the TALE/IRO homeobox family.</text>
</comment>
<dbReference type="InterPro" id="IPR001356">
    <property type="entry name" value="HD"/>
</dbReference>
<feature type="non-terminal residue" evidence="9">
    <location>
        <position position="1"/>
    </location>
</feature>
<protein>
    <recommendedName>
        <fullName evidence="8">Homeobox domain-containing protein</fullName>
    </recommendedName>
</protein>
<dbReference type="PANTHER" id="PTHR11211">
    <property type="entry name" value="IROQUOIS-CLASS HOMEODOMAIN PROTEIN IRX"/>
    <property type="match status" value="1"/>
</dbReference>
<evidence type="ECO:0000259" key="8">
    <source>
        <dbReference type="PROSITE" id="PS50071"/>
    </source>
</evidence>
<dbReference type="PANTHER" id="PTHR11211:SF40">
    <property type="entry name" value="MIRROR, ISOFORM C"/>
    <property type="match status" value="1"/>
</dbReference>